<dbReference type="InterPro" id="IPR036259">
    <property type="entry name" value="MFS_trans_sf"/>
</dbReference>
<name>A0AAN7UI58_9PEZI</name>
<feature type="transmembrane region" description="Helical" evidence="5">
    <location>
        <begin position="20"/>
        <end position="39"/>
    </location>
</feature>
<dbReference type="Gene3D" id="1.20.1250.20">
    <property type="entry name" value="MFS general substrate transporter like domains"/>
    <property type="match status" value="1"/>
</dbReference>
<feature type="transmembrane region" description="Helical" evidence="5">
    <location>
        <begin position="89"/>
        <end position="107"/>
    </location>
</feature>
<dbReference type="GO" id="GO:0022857">
    <property type="term" value="F:transmembrane transporter activity"/>
    <property type="evidence" value="ECO:0007669"/>
    <property type="project" value="TreeGrafter"/>
</dbReference>
<keyword evidence="3 5" id="KW-1133">Transmembrane helix</keyword>
<feature type="transmembrane region" description="Helical" evidence="5">
    <location>
        <begin position="51"/>
        <end position="77"/>
    </location>
</feature>
<keyword evidence="7" id="KW-1185">Reference proteome</keyword>
<proteinExistence type="predicted"/>
<evidence type="ECO:0000256" key="2">
    <source>
        <dbReference type="ARBA" id="ARBA00022692"/>
    </source>
</evidence>
<evidence type="ECO:0000256" key="4">
    <source>
        <dbReference type="ARBA" id="ARBA00023136"/>
    </source>
</evidence>
<protein>
    <recommendedName>
        <fullName evidence="8">Major facilitator superfamily (MFS) profile domain-containing protein</fullName>
    </recommendedName>
</protein>
<gene>
    <name evidence="6" type="ORF">RRF57_005593</name>
</gene>
<accession>A0AAN7UI58</accession>
<dbReference type="EMBL" id="JAWHQM010000013">
    <property type="protein sequence ID" value="KAK5629878.1"/>
    <property type="molecule type" value="Genomic_DNA"/>
</dbReference>
<evidence type="ECO:0008006" key="8">
    <source>
        <dbReference type="Google" id="ProtNLM"/>
    </source>
</evidence>
<keyword evidence="2 5" id="KW-0812">Transmembrane</keyword>
<keyword evidence="4 5" id="KW-0472">Membrane</keyword>
<dbReference type="PANTHER" id="PTHR23502:SF47">
    <property type="entry name" value="MAJOR FACILITATOR SUPERFAMILY (MFS) PROFILE DOMAIN-CONTAINING PROTEIN-RELATED"/>
    <property type="match status" value="1"/>
</dbReference>
<organism evidence="6 7">
    <name type="scientific">Xylaria bambusicola</name>
    <dbReference type="NCBI Taxonomy" id="326684"/>
    <lineage>
        <taxon>Eukaryota</taxon>
        <taxon>Fungi</taxon>
        <taxon>Dikarya</taxon>
        <taxon>Ascomycota</taxon>
        <taxon>Pezizomycotina</taxon>
        <taxon>Sordariomycetes</taxon>
        <taxon>Xylariomycetidae</taxon>
        <taxon>Xylariales</taxon>
        <taxon>Xylariaceae</taxon>
        <taxon>Xylaria</taxon>
    </lineage>
</organism>
<comment type="subcellular location">
    <subcellularLocation>
        <location evidence="1">Membrane</location>
        <topology evidence="1">Multi-pass membrane protein</topology>
    </subcellularLocation>
</comment>
<comment type="caution">
    <text evidence="6">The sequence shown here is derived from an EMBL/GenBank/DDBJ whole genome shotgun (WGS) entry which is preliminary data.</text>
</comment>
<evidence type="ECO:0000313" key="7">
    <source>
        <dbReference type="Proteomes" id="UP001305414"/>
    </source>
</evidence>
<dbReference type="PANTHER" id="PTHR23502">
    <property type="entry name" value="MAJOR FACILITATOR SUPERFAMILY"/>
    <property type="match status" value="1"/>
</dbReference>
<evidence type="ECO:0000313" key="6">
    <source>
        <dbReference type="EMBL" id="KAK5629878.1"/>
    </source>
</evidence>
<evidence type="ECO:0000256" key="3">
    <source>
        <dbReference type="ARBA" id="ARBA00022989"/>
    </source>
</evidence>
<reference evidence="6 7" key="1">
    <citation type="submission" date="2023-10" db="EMBL/GenBank/DDBJ databases">
        <title>Draft genome sequence of Xylaria bambusicola isolate GMP-LS, the root and basal stem rot pathogen of sugarcane in Indonesia.</title>
        <authorList>
            <person name="Selvaraj P."/>
            <person name="Muralishankar V."/>
            <person name="Muruganantham S."/>
            <person name="Sp S."/>
            <person name="Haryani S."/>
            <person name="Lau K.J.X."/>
            <person name="Naqvi N.I."/>
        </authorList>
    </citation>
    <scope>NUCLEOTIDE SEQUENCE [LARGE SCALE GENOMIC DNA]</scope>
    <source>
        <strain evidence="6">GMP-LS</strain>
    </source>
</reference>
<dbReference type="GO" id="GO:0005886">
    <property type="term" value="C:plasma membrane"/>
    <property type="evidence" value="ECO:0007669"/>
    <property type="project" value="TreeGrafter"/>
</dbReference>
<dbReference type="SUPFAM" id="SSF103473">
    <property type="entry name" value="MFS general substrate transporter"/>
    <property type="match status" value="1"/>
</dbReference>
<evidence type="ECO:0000256" key="5">
    <source>
        <dbReference type="SAM" id="Phobius"/>
    </source>
</evidence>
<sequence length="144" mass="15480">MTRYTALQKKDGHVSPEERLPPMIVGGILLPIGLFLFAWTSDKHIIWVPQVIAGIPTGAGVLIIFIQGFNYIIDVYLMYANSALAGNALIRSFLGAAFPLFAGALYGRLGVPWATSLLGFISVALVPVPVTFWFYGRGSGSGHA</sequence>
<dbReference type="AlphaFoldDB" id="A0AAN7UI58"/>
<dbReference type="Proteomes" id="UP001305414">
    <property type="component" value="Unassembled WGS sequence"/>
</dbReference>
<feature type="transmembrane region" description="Helical" evidence="5">
    <location>
        <begin position="113"/>
        <end position="135"/>
    </location>
</feature>
<evidence type="ECO:0000256" key="1">
    <source>
        <dbReference type="ARBA" id="ARBA00004141"/>
    </source>
</evidence>